<dbReference type="Gene3D" id="1.20.1080.10">
    <property type="entry name" value="Glycerol uptake facilitator protein"/>
    <property type="match status" value="1"/>
</dbReference>
<keyword evidence="6" id="KW-0813">Transport</keyword>
<keyword evidence="5 8" id="KW-0472">Membrane</keyword>
<dbReference type="InterPro" id="IPR023271">
    <property type="entry name" value="Aquaporin-like"/>
</dbReference>
<reference evidence="9" key="1">
    <citation type="submission" date="2014-11" db="EMBL/GenBank/DDBJ databases">
        <title>Two distinct roles of the yorkie/yap gene during homeostasis in the planarian Dugesia japonica.</title>
        <authorList>
            <person name="Umesono Y."/>
            <person name="Hwang B."/>
            <person name="An Y."/>
            <person name="Agata K."/>
        </authorList>
    </citation>
    <scope>NUCLEOTIDE SEQUENCE</scope>
    <source>
        <tissue evidence="9">Whole body</tissue>
    </source>
</reference>
<dbReference type="AlphaFoldDB" id="A0A0G4DCJ9"/>
<dbReference type="GO" id="GO:0005886">
    <property type="term" value="C:plasma membrane"/>
    <property type="evidence" value="ECO:0007669"/>
    <property type="project" value="TreeGrafter"/>
</dbReference>
<dbReference type="PRINTS" id="PR00783">
    <property type="entry name" value="MINTRINSICP"/>
</dbReference>
<evidence type="ECO:0000256" key="3">
    <source>
        <dbReference type="ARBA" id="ARBA00022692"/>
    </source>
</evidence>
<dbReference type="SMR" id="A0A0G4DCJ9"/>
<evidence type="ECO:0000256" key="2">
    <source>
        <dbReference type="ARBA" id="ARBA00006175"/>
    </source>
</evidence>
<sequence>MNLNKNMSNNIMKFFNELFVTTNLNKNMSNIIKTLINKTLYINDNLIITEKIDKIESLNLRIFCEMVISFVLVFTVMRLCVEKSRSTTEKGLAPLIIGISITIGVYCGMNISGGSMNPAVSFGKYLCTGSTGITSHIIGPLSGGFLAGILQQLVFSSNLSFDHIKSYLFSSEFDNDESSNNERQNDIQLNDTSKTGCYSPNIEHVQ</sequence>
<evidence type="ECO:0000256" key="6">
    <source>
        <dbReference type="RuleBase" id="RU000477"/>
    </source>
</evidence>
<gene>
    <name evidence="9" type="primary">aquaporin</name>
</gene>
<evidence type="ECO:0000256" key="5">
    <source>
        <dbReference type="ARBA" id="ARBA00023136"/>
    </source>
</evidence>
<keyword evidence="3 6" id="KW-0812">Transmembrane</keyword>
<comment type="subcellular location">
    <subcellularLocation>
        <location evidence="1">Membrane</location>
        <topology evidence="1">Multi-pass membrane protein</topology>
    </subcellularLocation>
</comment>
<feature type="region of interest" description="Disordered" evidence="7">
    <location>
        <begin position="174"/>
        <end position="196"/>
    </location>
</feature>
<evidence type="ECO:0000256" key="4">
    <source>
        <dbReference type="ARBA" id="ARBA00022989"/>
    </source>
</evidence>
<protein>
    <submittedName>
        <fullName evidence="9">Aquaporin</fullName>
    </submittedName>
</protein>
<dbReference type="InterPro" id="IPR034294">
    <property type="entry name" value="Aquaporin_transptr"/>
</dbReference>
<evidence type="ECO:0000256" key="8">
    <source>
        <dbReference type="SAM" id="Phobius"/>
    </source>
</evidence>
<evidence type="ECO:0000256" key="7">
    <source>
        <dbReference type="SAM" id="MobiDB-lite"/>
    </source>
</evidence>
<evidence type="ECO:0000256" key="1">
    <source>
        <dbReference type="ARBA" id="ARBA00004141"/>
    </source>
</evidence>
<dbReference type="PANTHER" id="PTHR19139:SF199">
    <property type="entry name" value="MIP17260P"/>
    <property type="match status" value="1"/>
</dbReference>
<dbReference type="PANTHER" id="PTHR19139">
    <property type="entry name" value="AQUAPORIN TRANSPORTER"/>
    <property type="match status" value="1"/>
</dbReference>
<comment type="similarity">
    <text evidence="2 6">Belongs to the MIP/aquaporin (TC 1.A.8) family.</text>
</comment>
<dbReference type="SUPFAM" id="SSF81338">
    <property type="entry name" value="Aquaporin-like"/>
    <property type="match status" value="1"/>
</dbReference>
<dbReference type="InterPro" id="IPR000425">
    <property type="entry name" value="MIP"/>
</dbReference>
<feature type="compositionally biased region" description="Polar residues" evidence="7">
    <location>
        <begin position="186"/>
        <end position="196"/>
    </location>
</feature>
<dbReference type="GO" id="GO:0015250">
    <property type="term" value="F:water channel activity"/>
    <property type="evidence" value="ECO:0007669"/>
    <property type="project" value="TreeGrafter"/>
</dbReference>
<proteinExistence type="evidence at transcript level"/>
<dbReference type="Pfam" id="PF00230">
    <property type="entry name" value="MIP"/>
    <property type="match status" value="1"/>
</dbReference>
<dbReference type="EMBL" id="LC011529">
    <property type="protein sequence ID" value="BAR87949.1"/>
    <property type="molecule type" value="mRNA"/>
</dbReference>
<feature type="transmembrane region" description="Helical" evidence="8">
    <location>
        <begin position="60"/>
        <end position="80"/>
    </location>
</feature>
<keyword evidence="4 8" id="KW-1133">Transmembrane helix</keyword>
<evidence type="ECO:0000313" key="9">
    <source>
        <dbReference type="EMBL" id="BAR87949.1"/>
    </source>
</evidence>
<feature type="transmembrane region" description="Helical" evidence="8">
    <location>
        <begin position="92"/>
        <end position="113"/>
    </location>
</feature>
<accession>A0A0G4DCJ9</accession>
<name>A0A0G4DCJ9_DUGJA</name>
<organism evidence="9">
    <name type="scientific">Dugesia japonica</name>
    <name type="common">Planarian</name>
    <dbReference type="NCBI Taxonomy" id="6161"/>
    <lineage>
        <taxon>Eukaryota</taxon>
        <taxon>Metazoa</taxon>
        <taxon>Spiralia</taxon>
        <taxon>Lophotrochozoa</taxon>
        <taxon>Platyhelminthes</taxon>
        <taxon>Rhabditophora</taxon>
        <taxon>Seriata</taxon>
        <taxon>Tricladida</taxon>
        <taxon>Continenticola</taxon>
        <taxon>Geoplanoidea</taxon>
        <taxon>Dugesiidae</taxon>
        <taxon>Dugesia</taxon>
    </lineage>
</organism>